<organism evidence="2 3">
    <name type="scientific">Striga hermonthica</name>
    <name type="common">Purple witchweed</name>
    <name type="synonym">Buchnera hermonthica</name>
    <dbReference type="NCBI Taxonomy" id="68872"/>
    <lineage>
        <taxon>Eukaryota</taxon>
        <taxon>Viridiplantae</taxon>
        <taxon>Streptophyta</taxon>
        <taxon>Embryophyta</taxon>
        <taxon>Tracheophyta</taxon>
        <taxon>Spermatophyta</taxon>
        <taxon>Magnoliopsida</taxon>
        <taxon>eudicotyledons</taxon>
        <taxon>Gunneridae</taxon>
        <taxon>Pentapetalae</taxon>
        <taxon>asterids</taxon>
        <taxon>lamiids</taxon>
        <taxon>Lamiales</taxon>
        <taxon>Orobanchaceae</taxon>
        <taxon>Buchnereae</taxon>
        <taxon>Striga</taxon>
    </lineage>
</organism>
<evidence type="ECO:0008006" key="4">
    <source>
        <dbReference type="Google" id="ProtNLM"/>
    </source>
</evidence>
<sequence>MAVCSSPNYNLGPLHPFSTQTRPDVNTQLSLARVCCIRIHFRPFAVQSQTFAHLSICCSQLRMEDVQIETDQEANYPPEASPGEKRSREGKIRSKVWHHFTKILKEDGKCDKCQCNHCQKLFTCSSRSGTTHLLRGPPAGSPDHSISAALSCLNEMQDIPQSSEMYLDAFEILQDAGERECFICLPPEPRRRWLQRMLHRRHPLRYSSNMS</sequence>
<dbReference type="PANTHER" id="PTHR34396:SF10">
    <property type="entry name" value="BED-TYPE DOMAIN-CONTAINING PROTEIN"/>
    <property type="match status" value="1"/>
</dbReference>
<accession>A0A9N7R1L3</accession>
<feature type="compositionally biased region" description="Basic and acidic residues" evidence="1">
    <location>
        <begin position="82"/>
        <end position="91"/>
    </location>
</feature>
<evidence type="ECO:0000313" key="2">
    <source>
        <dbReference type="EMBL" id="CAA0808704.1"/>
    </source>
</evidence>
<evidence type="ECO:0000256" key="1">
    <source>
        <dbReference type="SAM" id="MobiDB-lite"/>
    </source>
</evidence>
<keyword evidence="3" id="KW-1185">Reference proteome</keyword>
<dbReference type="GO" id="GO:1990837">
    <property type="term" value="F:sequence-specific double-stranded DNA binding"/>
    <property type="evidence" value="ECO:0007669"/>
    <property type="project" value="TreeGrafter"/>
</dbReference>
<proteinExistence type="predicted"/>
<dbReference type="AlphaFoldDB" id="A0A9N7R1L3"/>
<comment type="caution">
    <text evidence="2">The sequence shown here is derived from an EMBL/GenBank/DDBJ whole genome shotgun (WGS) entry which is preliminary data.</text>
</comment>
<dbReference type="InterPro" id="IPR053031">
    <property type="entry name" value="Cuticle_assoc_protein"/>
</dbReference>
<reference evidence="2" key="1">
    <citation type="submission" date="2019-12" db="EMBL/GenBank/DDBJ databases">
        <authorList>
            <person name="Scholes J."/>
        </authorList>
    </citation>
    <scope>NUCLEOTIDE SEQUENCE</scope>
</reference>
<dbReference type="GO" id="GO:0005634">
    <property type="term" value="C:nucleus"/>
    <property type="evidence" value="ECO:0007669"/>
    <property type="project" value="TreeGrafter"/>
</dbReference>
<dbReference type="Proteomes" id="UP001153555">
    <property type="component" value="Unassembled WGS sequence"/>
</dbReference>
<dbReference type="PANTHER" id="PTHR34396">
    <property type="entry name" value="OS03G0264950 PROTEIN-RELATED"/>
    <property type="match status" value="1"/>
</dbReference>
<dbReference type="EMBL" id="CACSLK010003174">
    <property type="protein sequence ID" value="CAA0808704.1"/>
    <property type="molecule type" value="Genomic_DNA"/>
</dbReference>
<dbReference type="OrthoDB" id="1607513at2759"/>
<protein>
    <recommendedName>
        <fullName evidence="4">BED-type domain-containing protein</fullName>
    </recommendedName>
</protein>
<evidence type="ECO:0000313" key="3">
    <source>
        <dbReference type="Proteomes" id="UP001153555"/>
    </source>
</evidence>
<dbReference type="SMART" id="SM00614">
    <property type="entry name" value="ZnF_BED"/>
    <property type="match status" value="1"/>
</dbReference>
<gene>
    <name evidence="2" type="ORF">SHERM_10932</name>
</gene>
<feature type="region of interest" description="Disordered" evidence="1">
    <location>
        <begin position="71"/>
        <end position="91"/>
    </location>
</feature>
<dbReference type="GO" id="GO:0006357">
    <property type="term" value="P:regulation of transcription by RNA polymerase II"/>
    <property type="evidence" value="ECO:0007669"/>
    <property type="project" value="TreeGrafter"/>
</dbReference>
<name>A0A9N7R1L3_STRHE</name>